<dbReference type="PROSITE" id="PS50983">
    <property type="entry name" value="FE_B12_PBP"/>
    <property type="match status" value="1"/>
</dbReference>
<evidence type="ECO:0000256" key="2">
    <source>
        <dbReference type="SAM" id="SignalP"/>
    </source>
</evidence>
<dbReference type="PANTHER" id="PTHR30535">
    <property type="entry name" value="VITAMIN B12-BINDING PROTEIN"/>
    <property type="match status" value="1"/>
</dbReference>
<dbReference type="Pfam" id="PF01497">
    <property type="entry name" value="Peripla_BP_2"/>
    <property type="match status" value="1"/>
</dbReference>
<feature type="signal peptide" evidence="2">
    <location>
        <begin position="1"/>
        <end position="23"/>
    </location>
</feature>
<evidence type="ECO:0000256" key="1">
    <source>
        <dbReference type="ARBA" id="ARBA00008814"/>
    </source>
</evidence>
<dbReference type="InterPro" id="IPR050902">
    <property type="entry name" value="ABC_Transporter_SBP"/>
</dbReference>
<dbReference type="SUPFAM" id="SSF53807">
    <property type="entry name" value="Helical backbone' metal receptor"/>
    <property type="match status" value="1"/>
</dbReference>
<keyword evidence="2" id="KW-0732">Signal</keyword>
<name>A0A9X4LY18_9ACTN</name>
<evidence type="ECO:0000313" key="5">
    <source>
        <dbReference type="Proteomes" id="UP001152755"/>
    </source>
</evidence>
<feature type="chain" id="PRO_5040877985" evidence="2">
    <location>
        <begin position="24"/>
        <end position="336"/>
    </location>
</feature>
<dbReference type="AlphaFoldDB" id="A0A9X4LY18"/>
<proteinExistence type="inferred from homology"/>
<protein>
    <submittedName>
        <fullName evidence="4">ABC transporter substrate-binding protein</fullName>
    </submittedName>
</protein>
<evidence type="ECO:0000259" key="3">
    <source>
        <dbReference type="PROSITE" id="PS50983"/>
    </source>
</evidence>
<sequence>MTGRARRVAVVLCGLLLFGAVTACSSSGSGGDTHGAVTAELASDNPVPISNDPRPVLPVTVHSEDGREVTVRDVSRIVAVDQYGTYGTTVFALGLGKNLVGRDTATKFPAAQSIPNVTPGGTQLNAESVLALHPTVVLTDTTIRPATALQQIEAAGVPVVYFSPTRSIATATTEIKQVATALGVPALGDRLADRTDREIAEAKAMVPADAPKRKIAFLYARGTGLLILGGPGSGADTLIEDLGGIDAGTAQGLTSPFTPVTTESLIAARPDTFLMMTGGLASVGGLDGLERVPGIAQTPAGRNRSVVDMDDGVLLSFGPRTGAVMIALAKALYPNR</sequence>
<comment type="similarity">
    <text evidence="1">Belongs to the bacterial solute-binding protein 8 family.</text>
</comment>
<dbReference type="PANTHER" id="PTHR30535:SF4">
    <property type="entry name" value="HEMIN-BINDING PERIPLASMIC PROTEIN HMUT"/>
    <property type="match status" value="1"/>
</dbReference>
<evidence type="ECO:0000313" key="4">
    <source>
        <dbReference type="EMBL" id="MDG3014460.1"/>
    </source>
</evidence>
<dbReference type="PROSITE" id="PS51257">
    <property type="entry name" value="PROKAR_LIPOPROTEIN"/>
    <property type="match status" value="1"/>
</dbReference>
<reference evidence="4" key="1">
    <citation type="submission" date="2022-08" db="EMBL/GenBank/DDBJ databases">
        <title>Genome analysis of Corynebacteriales strain.</title>
        <authorList>
            <person name="Lee S.D."/>
        </authorList>
    </citation>
    <scope>NUCLEOTIDE SEQUENCE</scope>
    <source>
        <strain evidence="4">D3-21</strain>
    </source>
</reference>
<dbReference type="Proteomes" id="UP001152755">
    <property type="component" value="Unassembled WGS sequence"/>
</dbReference>
<dbReference type="EMBL" id="JANRHA010000004">
    <property type="protein sequence ID" value="MDG3014460.1"/>
    <property type="molecule type" value="Genomic_DNA"/>
</dbReference>
<dbReference type="InterPro" id="IPR002491">
    <property type="entry name" value="ABC_transptr_periplasmic_BD"/>
</dbReference>
<feature type="domain" description="Fe/B12 periplasmic-binding" evidence="3">
    <location>
        <begin position="78"/>
        <end position="336"/>
    </location>
</feature>
<keyword evidence="5" id="KW-1185">Reference proteome</keyword>
<dbReference type="RefSeq" id="WP_277830862.1">
    <property type="nucleotide sequence ID" value="NZ_JAAIVF010000001.1"/>
</dbReference>
<organism evidence="4 5">
    <name type="scientific">Speluncibacter jeojiensis</name>
    <dbReference type="NCBI Taxonomy" id="2710754"/>
    <lineage>
        <taxon>Bacteria</taxon>
        <taxon>Bacillati</taxon>
        <taxon>Actinomycetota</taxon>
        <taxon>Actinomycetes</taxon>
        <taxon>Mycobacteriales</taxon>
        <taxon>Speluncibacteraceae</taxon>
        <taxon>Speluncibacter</taxon>
    </lineage>
</organism>
<dbReference type="Gene3D" id="3.40.50.1980">
    <property type="entry name" value="Nitrogenase molybdenum iron protein domain"/>
    <property type="match status" value="2"/>
</dbReference>
<gene>
    <name evidence="4" type="ORF">NVS88_07805</name>
</gene>
<comment type="caution">
    <text evidence="4">The sequence shown here is derived from an EMBL/GenBank/DDBJ whole genome shotgun (WGS) entry which is preliminary data.</text>
</comment>
<accession>A0A9X4LY18</accession>